<reference evidence="1" key="1">
    <citation type="submission" date="2022-10" db="EMBL/GenBank/DDBJ databases">
        <title>Culturing micro-colonial fungi from biological soil crusts in the Mojave desert and describing Neophaeococcomyces mojavensis, and introducing the new genera and species Taxawa tesnikishii.</title>
        <authorList>
            <person name="Kurbessoian T."/>
            <person name="Stajich J.E."/>
        </authorList>
    </citation>
    <scope>NUCLEOTIDE SEQUENCE</scope>
    <source>
        <strain evidence="1">JES_112</strain>
    </source>
</reference>
<sequence length="355" mass="39928">MADSTDTFIPDCMQLFDPNDDTIRNSGPPLTNLVEPQGDPQSLTIDKAWIWPNGTTLKVRFLSHPSDRIISQVKKYARVWEEYANLKFEWVDSGPADIRVAFEWGMNGKTGTSWSYVGTNALSQQDQNLPTMNFGWFRDSTEDEEFERTVCHEFGHAIGAQHEQVNPNWPFTWNQQAVFDYFAQPPNEWPEEKVRWNFNNFEPMPEALVKASEWDGTSIMQYWIRPSFTVEGKEIPGGNKLSQYDKTFIARIYPKPDAPPNTEFVQVFVENRMSGARRNIKVSINGRQESIASYLGNGVTANVIGVNGSAANNVVVTLSGNGSSFKLNNNGSPTVVASGQPIDISQWNLTAKKTS</sequence>
<protein>
    <submittedName>
        <fullName evidence="1">Uncharacterized protein</fullName>
    </submittedName>
</protein>
<proteinExistence type="predicted"/>
<comment type="caution">
    <text evidence="1">The sequence shown here is derived from an EMBL/GenBank/DDBJ whole genome shotgun (WGS) entry which is preliminary data.</text>
</comment>
<evidence type="ECO:0000313" key="2">
    <source>
        <dbReference type="Proteomes" id="UP001172386"/>
    </source>
</evidence>
<accession>A0ACC3AGI8</accession>
<organism evidence="1 2">
    <name type="scientific">Neophaeococcomyces mojaviensis</name>
    <dbReference type="NCBI Taxonomy" id="3383035"/>
    <lineage>
        <taxon>Eukaryota</taxon>
        <taxon>Fungi</taxon>
        <taxon>Dikarya</taxon>
        <taxon>Ascomycota</taxon>
        <taxon>Pezizomycotina</taxon>
        <taxon>Eurotiomycetes</taxon>
        <taxon>Chaetothyriomycetidae</taxon>
        <taxon>Chaetothyriales</taxon>
        <taxon>Chaetothyriales incertae sedis</taxon>
        <taxon>Neophaeococcomyces</taxon>
    </lineage>
</organism>
<keyword evidence="2" id="KW-1185">Reference proteome</keyword>
<gene>
    <name evidence="1" type="ORF">H2198_001573</name>
</gene>
<evidence type="ECO:0000313" key="1">
    <source>
        <dbReference type="EMBL" id="KAJ9662031.1"/>
    </source>
</evidence>
<dbReference type="Proteomes" id="UP001172386">
    <property type="component" value="Unassembled WGS sequence"/>
</dbReference>
<dbReference type="EMBL" id="JAPDRQ010000018">
    <property type="protein sequence ID" value="KAJ9662031.1"/>
    <property type="molecule type" value="Genomic_DNA"/>
</dbReference>
<name>A0ACC3AGI8_9EURO</name>